<comment type="caution">
    <text evidence="2">The sequence shown here is derived from an EMBL/GenBank/DDBJ whole genome shotgun (WGS) entry which is preliminary data.</text>
</comment>
<dbReference type="RefSeq" id="WP_193924991.1">
    <property type="nucleotide sequence ID" value="NZ_JADEWL010000167.1"/>
</dbReference>
<name>A0A8J7FFC5_9CYAN</name>
<sequence length="177" mass="19988">MFNKHWNNNPSSGFTLLETLVVIAAIGILAAIAAPSWLAFIENRRLNDASDKVYLGLRDAQRQAKRTKTTWQFSLREQGNIVQWAVHPETVNPNNANWNDLDSNIVLDPETTLNLKNNIRQIQFDYMGTIRKPPLGRITLSGKSGSKAKRCVFVSTILGAIRTAKERDRPKDGDYCY</sequence>
<reference evidence="2" key="1">
    <citation type="submission" date="2020-10" db="EMBL/GenBank/DDBJ databases">
        <authorList>
            <person name="Castelo-Branco R."/>
            <person name="Eusebio N."/>
            <person name="Adriana R."/>
            <person name="Vieira A."/>
            <person name="Brugerolle De Fraissinette N."/>
            <person name="Rezende De Castro R."/>
            <person name="Schneider M.P."/>
            <person name="Vasconcelos V."/>
            <person name="Leao P.N."/>
        </authorList>
    </citation>
    <scope>NUCLEOTIDE SEQUENCE</scope>
    <source>
        <strain evidence="2">LEGE 06105</strain>
    </source>
</reference>
<dbReference type="AlphaFoldDB" id="A0A8J7FFC5"/>
<keyword evidence="1" id="KW-1133">Transmembrane helix</keyword>
<gene>
    <name evidence="2" type="ORF">IQ247_27850</name>
</gene>
<dbReference type="InterPro" id="IPR012902">
    <property type="entry name" value="N_methyl_site"/>
</dbReference>
<dbReference type="NCBIfam" id="TIGR02532">
    <property type="entry name" value="IV_pilin_GFxxxE"/>
    <property type="match status" value="1"/>
</dbReference>
<evidence type="ECO:0000313" key="2">
    <source>
        <dbReference type="EMBL" id="MBE9216429.1"/>
    </source>
</evidence>
<dbReference type="InterPro" id="IPR045584">
    <property type="entry name" value="Pilin-like"/>
</dbReference>
<keyword evidence="1" id="KW-0472">Membrane</keyword>
<organism evidence="2 3">
    <name type="scientific">Plectonema cf. radiosum LEGE 06105</name>
    <dbReference type="NCBI Taxonomy" id="945769"/>
    <lineage>
        <taxon>Bacteria</taxon>
        <taxon>Bacillati</taxon>
        <taxon>Cyanobacteriota</taxon>
        <taxon>Cyanophyceae</taxon>
        <taxon>Oscillatoriophycideae</taxon>
        <taxon>Oscillatoriales</taxon>
        <taxon>Microcoleaceae</taxon>
        <taxon>Plectonema</taxon>
    </lineage>
</organism>
<dbReference type="EMBL" id="JADEWL010000167">
    <property type="protein sequence ID" value="MBE9216429.1"/>
    <property type="molecule type" value="Genomic_DNA"/>
</dbReference>
<keyword evidence="3" id="KW-1185">Reference proteome</keyword>
<feature type="transmembrane region" description="Helical" evidence="1">
    <location>
        <begin position="20"/>
        <end position="40"/>
    </location>
</feature>
<proteinExistence type="predicted"/>
<dbReference type="PROSITE" id="PS00409">
    <property type="entry name" value="PROKAR_NTER_METHYL"/>
    <property type="match status" value="1"/>
</dbReference>
<dbReference type="Gene3D" id="3.30.700.10">
    <property type="entry name" value="Glycoprotein, Type 4 Pilin"/>
    <property type="match status" value="1"/>
</dbReference>
<keyword evidence="1" id="KW-0812">Transmembrane</keyword>
<dbReference type="Proteomes" id="UP000620559">
    <property type="component" value="Unassembled WGS sequence"/>
</dbReference>
<dbReference type="Pfam" id="PF07963">
    <property type="entry name" value="N_methyl"/>
    <property type="match status" value="1"/>
</dbReference>
<evidence type="ECO:0000313" key="3">
    <source>
        <dbReference type="Proteomes" id="UP000620559"/>
    </source>
</evidence>
<accession>A0A8J7FFC5</accession>
<dbReference type="SUPFAM" id="SSF54523">
    <property type="entry name" value="Pili subunits"/>
    <property type="match status" value="1"/>
</dbReference>
<evidence type="ECO:0000256" key="1">
    <source>
        <dbReference type="SAM" id="Phobius"/>
    </source>
</evidence>
<protein>
    <submittedName>
        <fullName evidence="2">Prepilin-type N-terminal cleavage/methylation domain-containing protein</fullName>
    </submittedName>
</protein>